<accession>A0A8S9NTG4</accession>
<feature type="region of interest" description="Disordered" evidence="1">
    <location>
        <begin position="1"/>
        <end position="39"/>
    </location>
</feature>
<comment type="caution">
    <text evidence="2">The sequence shown here is derived from an EMBL/GenBank/DDBJ whole genome shotgun (WGS) entry which is preliminary data.</text>
</comment>
<sequence length="154" mass="17053">MEPYSTKVSNLRRRRPLKLNGDLGKAGPESVANARDRDLGKAESSVHLIDVLRGENAPTVEAKTAPSILSLHSGQLQLAFPYQPARDPTSISSQDFNSNLFVLPFATNPSPRIDQHKTSSRPFQLVPVRVPARSNSRPFEVLLVVRFLQSANKR</sequence>
<reference evidence="2" key="1">
    <citation type="submission" date="2019-12" db="EMBL/GenBank/DDBJ databases">
        <title>Genome sequencing and annotation of Brassica cretica.</title>
        <authorList>
            <person name="Studholme D.J."/>
            <person name="Sarris P."/>
        </authorList>
    </citation>
    <scope>NUCLEOTIDE SEQUENCE</scope>
    <source>
        <strain evidence="2">PFS-109/04</strain>
        <tissue evidence="2">Leaf</tissue>
    </source>
</reference>
<dbReference type="EMBL" id="QGKX02001521">
    <property type="protein sequence ID" value="KAF3508304.1"/>
    <property type="molecule type" value="Genomic_DNA"/>
</dbReference>
<evidence type="ECO:0000313" key="2">
    <source>
        <dbReference type="EMBL" id="KAF3508304.1"/>
    </source>
</evidence>
<evidence type="ECO:0000313" key="3">
    <source>
        <dbReference type="Proteomes" id="UP000712600"/>
    </source>
</evidence>
<proteinExistence type="predicted"/>
<dbReference type="AlphaFoldDB" id="A0A8S9NTG4"/>
<organism evidence="2 3">
    <name type="scientific">Brassica cretica</name>
    <name type="common">Mustard</name>
    <dbReference type="NCBI Taxonomy" id="69181"/>
    <lineage>
        <taxon>Eukaryota</taxon>
        <taxon>Viridiplantae</taxon>
        <taxon>Streptophyta</taxon>
        <taxon>Embryophyta</taxon>
        <taxon>Tracheophyta</taxon>
        <taxon>Spermatophyta</taxon>
        <taxon>Magnoliopsida</taxon>
        <taxon>eudicotyledons</taxon>
        <taxon>Gunneridae</taxon>
        <taxon>Pentapetalae</taxon>
        <taxon>rosids</taxon>
        <taxon>malvids</taxon>
        <taxon>Brassicales</taxon>
        <taxon>Brassicaceae</taxon>
        <taxon>Brassiceae</taxon>
        <taxon>Brassica</taxon>
    </lineage>
</organism>
<protein>
    <submittedName>
        <fullName evidence="2">Uncharacterized protein</fullName>
    </submittedName>
</protein>
<gene>
    <name evidence="2" type="ORF">F2Q69_00004178</name>
</gene>
<evidence type="ECO:0000256" key="1">
    <source>
        <dbReference type="SAM" id="MobiDB-lite"/>
    </source>
</evidence>
<dbReference type="Proteomes" id="UP000712600">
    <property type="component" value="Unassembled WGS sequence"/>
</dbReference>
<name>A0A8S9NTG4_BRACR</name>